<dbReference type="AlphaFoldDB" id="A0A913YR58"/>
<dbReference type="EnsemblMetazoa" id="XM_028661196.1">
    <property type="protein sequence ID" value="XP_028516997.1"/>
    <property type="gene ID" value="LOC114575730"/>
</dbReference>
<evidence type="ECO:0000256" key="1">
    <source>
        <dbReference type="ARBA" id="ARBA00023239"/>
    </source>
</evidence>
<dbReference type="SUPFAM" id="SSF51556">
    <property type="entry name" value="Metallo-dependent hydrolases"/>
    <property type="match status" value="1"/>
</dbReference>
<evidence type="ECO:0000313" key="4">
    <source>
        <dbReference type="EnsemblMetazoa" id="XP_028516997.1"/>
    </source>
</evidence>
<dbReference type="GO" id="GO:1904985">
    <property type="term" value="P:negative regulation of quinolinate biosynthetic process"/>
    <property type="evidence" value="ECO:0007669"/>
    <property type="project" value="UniProtKB-UniRule"/>
</dbReference>
<comment type="pathway">
    <text evidence="2">Secondary metabolite metabolism; quinolate metabolism.</text>
</comment>
<comment type="catalytic activity">
    <reaction evidence="2">
        <text>2-amino-3-carboxymuconate 6-semialdehyde + H(+) = 2-aminomuconate 6-semialdehyde + CO2</text>
        <dbReference type="Rhea" id="RHEA:16557"/>
        <dbReference type="ChEBI" id="CHEBI:15378"/>
        <dbReference type="ChEBI" id="CHEBI:16526"/>
        <dbReference type="ChEBI" id="CHEBI:77634"/>
        <dbReference type="ChEBI" id="CHEBI:77803"/>
        <dbReference type="EC" id="4.1.1.45"/>
    </reaction>
</comment>
<dbReference type="Gene3D" id="3.20.20.140">
    <property type="entry name" value="Metal-dependent hydrolases"/>
    <property type="match status" value="1"/>
</dbReference>
<feature type="domain" description="Amidohydrolase-related" evidence="3">
    <location>
        <begin position="38"/>
        <end position="142"/>
    </location>
</feature>
<dbReference type="EC" id="4.1.1.45" evidence="2"/>
<dbReference type="RefSeq" id="XP_028516997.1">
    <property type="nucleotide sequence ID" value="XM_028661196.1"/>
</dbReference>
<dbReference type="GO" id="GO:0001760">
    <property type="term" value="F:aminocarboxymuconate-semialdehyde decarboxylase activity"/>
    <property type="evidence" value="ECO:0007669"/>
    <property type="project" value="UniProtKB-UniRule"/>
</dbReference>
<keyword evidence="1 2" id="KW-0456">Lyase</keyword>
<name>A0A913YR58_EXADI</name>
<evidence type="ECO:0000313" key="5">
    <source>
        <dbReference type="Proteomes" id="UP000887567"/>
    </source>
</evidence>
<dbReference type="PANTHER" id="PTHR21240">
    <property type="entry name" value="2-AMINO-3-CARBOXYLMUCONATE-6-SEMIALDEHYDE DECARBOXYLASE"/>
    <property type="match status" value="1"/>
</dbReference>
<dbReference type="OrthoDB" id="432010at2759"/>
<organism evidence="4 5">
    <name type="scientific">Exaiptasia diaphana</name>
    <name type="common">Tropical sea anemone</name>
    <name type="synonym">Aiptasia pulchella</name>
    <dbReference type="NCBI Taxonomy" id="2652724"/>
    <lineage>
        <taxon>Eukaryota</taxon>
        <taxon>Metazoa</taxon>
        <taxon>Cnidaria</taxon>
        <taxon>Anthozoa</taxon>
        <taxon>Hexacorallia</taxon>
        <taxon>Actiniaria</taxon>
        <taxon>Aiptasiidae</taxon>
        <taxon>Exaiptasia</taxon>
    </lineage>
</organism>
<dbReference type="Proteomes" id="UP000887567">
    <property type="component" value="Unplaced"/>
</dbReference>
<dbReference type="InterPro" id="IPR032466">
    <property type="entry name" value="Metal_Hydrolase"/>
</dbReference>
<comment type="subunit">
    <text evidence="2">Monomer.</text>
</comment>
<dbReference type="Pfam" id="PF04909">
    <property type="entry name" value="Amidohydro_2"/>
    <property type="match status" value="1"/>
</dbReference>
<proteinExistence type="inferred from homology"/>
<dbReference type="InterPro" id="IPR006680">
    <property type="entry name" value="Amidohydro-rel"/>
</dbReference>
<comment type="function">
    <text evidence="2">Converts alpha-amino-beta-carboxymuconate-epsilon-semialdehyde (ACMS) to alpha-aminomuconate semialdehyde (AMS).</text>
</comment>
<sequence>MSIIDAWMQHPNPEFLNQPYFESLRRWMGDQIVREQIPPQQTVASMDAANVQLGLLSAWWGPQGPMLSNDFVAEVVEQFPDRFRGVASVDLRTPIASIHELRRCVHELGFKALRMIQWLWGAPPTDRLYYPLFAECVHLDIP</sequence>
<keyword evidence="5" id="KW-1185">Reference proteome</keyword>
<comment type="similarity">
    <text evidence="2">Belongs to the metallo-dependent hydrolases superfamily.</text>
</comment>
<reference evidence="4" key="1">
    <citation type="submission" date="2022-11" db="UniProtKB">
        <authorList>
            <consortium name="EnsemblMetazoa"/>
        </authorList>
    </citation>
    <scope>IDENTIFICATION</scope>
</reference>
<dbReference type="GeneID" id="114575730"/>
<protein>
    <recommendedName>
        <fullName evidence="2">2-amino-3-carboxymuconate-6-semialdehyde decarboxylase</fullName>
        <ecNumber evidence="2">4.1.1.45</ecNumber>
    </recommendedName>
    <alternativeName>
        <fullName evidence="2">Picolinate carboxylase</fullName>
    </alternativeName>
</protein>
<keyword evidence="2" id="KW-0210">Decarboxylase</keyword>
<evidence type="ECO:0000256" key="2">
    <source>
        <dbReference type="RuleBase" id="RU366045"/>
    </source>
</evidence>
<dbReference type="InterPro" id="IPR032465">
    <property type="entry name" value="ACMSD"/>
</dbReference>
<accession>A0A913YR58</accession>
<dbReference type="GO" id="GO:0016787">
    <property type="term" value="F:hydrolase activity"/>
    <property type="evidence" value="ECO:0007669"/>
    <property type="project" value="InterPro"/>
</dbReference>
<dbReference type="PANTHER" id="PTHR21240:SF19">
    <property type="entry name" value="CATALYTIC_ HYDROLASE"/>
    <property type="match status" value="1"/>
</dbReference>
<dbReference type="KEGG" id="epa:114575730"/>
<evidence type="ECO:0000259" key="3">
    <source>
        <dbReference type="Pfam" id="PF04909"/>
    </source>
</evidence>
<dbReference type="GO" id="GO:0005829">
    <property type="term" value="C:cytosol"/>
    <property type="evidence" value="ECO:0007669"/>
    <property type="project" value="UniProtKB-UniRule"/>
</dbReference>